<evidence type="ECO:0000313" key="3">
    <source>
        <dbReference type="Proteomes" id="UP001054945"/>
    </source>
</evidence>
<keyword evidence="3" id="KW-1185">Reference proteome</keyword>
<feature type="region of interest" description="Disordered" evidence="1">
    <location>
        <begin position="42"/>
        <end position="67"/>
    </location>
</feature>
<evidence type="ECO:0000313" key="2">
    <source>
        <dbReference type="EMBL" id="GIY36017.1"/>
    </source>
</evidence>
<reference evidence="2 3" key="1">
    <citation type="submission" date="2021-06" db="EMBL/GenBank/DDBJ databases">
        <title>Caerostris extrusa draft genome.</title>
        <authorList>
            <person name="Kono N."/>
            <person name="Arakawa K."/>
        </authorList>
    </citation>
    <scope>NUCLEOTIDE SEQUENCE [LARGE SCALE GENOMIC DNA]</scope>
</reference>
<sequence>MTWVGGFKTGSDVRSCTMQNLDFGPKNGQPRYPEQDFDTTMTETYARNPPDSKEPNNFQESSMRREL</sequence>
<dbReference type="AlphaFoldDB" id="A0AAV4SU90"/>
<dbReference type="EMBL" id="BPLR01009998">
    <property type="protein sequence ID" value="GIY36017.1"/>
    <property type="molecule type" value="Genomic_DNA"/>
</dbReference>
<proteinExistence type="predicted"/>
<organism evidence="2 3">
    <name type="scientific">Caerostris extrusa</name>
    <name type="common">Bark spider</name>
    <name type="synonym">Caerostris bankana</name>
    <dbReference type="NCBI Taxonomy" id="172846"/>
    <lineage>
        <taxon>Eukaryota</taxon>
        <taxon>Metazoa</taxon>
        <taxon>Ecdysozoa</taxon>
        <taxon>Arthropoda</taxon>
        <taxon>Chelicerata</taxon>
        <taxon>Arachnida</taxon>
        <taxon>Araneae</taxon>
        <taxon>Araneomorphae</taxon>
        <taxon>Entelegynae</taxon>
        <taxon>Araneoidea</taxon>
        <taxon>Araneidae</taxon>
        <taxon>Caerostris</taxon>
    </lineage>
</organism>
<dbReference type="Proteomes" id="UP001054945">
    <property type="component" value="Unassembled WGS sequence"/>
</dbReference>
<evidence type="ECO:0000256" key="1">
    <source>
        <dbReference type="SAM" id="MobiDB-lite"/>
    </source>
</evidence>
<accession>A0AAV4SU90</accession>
<protein>
    <submittedName>
        <fullName evidence="2">Uncharacterized protein</fullName>
    </submittedName>
</protein>
<comment type="caution">
    <text evidence="2">The sequence shown here is derived from an EMBL/GenBank/DDBJ whole genome shotgun (WGS) entry which is preliminary data.</text>
</comment>
<name>A0AAV4SU90_CAEEX</name>
<gene>
    <name evidence="2" type="ORF">CEXT_597931</name>
</gene>